<dbReference type="InterPro" id="IPR002068">
    <property type="entry name" value="A-crystallin/Hsp20_dom"/>
</dbReference>
<keyword evidence="5" id="KW-1185">Reference proteome</keyword>
<evidence type="ECO:0000256" key="2">
    <source>
        <dbReference type="RuleBase" id="RU003616"/>
    </source>
</evidence>
<name>A0A1H9RDK4_9PSEU</name>
<reference evidence="5" key="1">
    <citation type="submission" date="2016-10" db="EMBL/GenBank/DDBJ databases">
        <authorList>
            <person name="Varghese N."/>
            <person name="Submissions S."/>
        </authorList>
    </citation>
    <scope>NUCLEOTIDE SEQUENCE [LARGE SCALE GENOMIC DNA]</scope>
    <source>
        <strain evidence="5">DSM 44437</strain>
    </source>
</reference>
<proteinExistence type="inferred from homology"/>
<evidence type="ECO:0000256" key="1">
    <source>
        <dbReference type="PROSITE-ProRule" id="PRU00285"/>
    </source>
</evidence>
<gene>
    <name evidence="4" type="ORF">SAMN04488000_11151</name>
</gene>
<dbReference type="OrthoDB" id="3855217at2"/>
<dbReference type="PROSITE" id="PS01031">
    <property type="entry name" value="SHSP"/>
    <property type="match status" value="1"/>
</dbReference>
<organism evidence="4 5">
    <name type="scientific">Lentzea albida</name>
    <dbReference type="NCBI Taxonomy" id="65499"/>
    <lineage>
        <taxon>Bacteria</taxon>
        <taxon>Bacillati</taxon>
        <taxon>Actinomycetota</taxon>
        <taxon>Actinomycetes</taxon>
        <taxon>Pseudonocardiales</taxon>
        <taxon>Pseudonocardiaceae</taxon>
        <taxon>Lentzea</taxon>
    </lineage>
</organism>
<dbReference type="RefSeq" id="WP_089920422.1">
    <property type="nucleotide sequence ID" value="NZ_FOFV01000011.1"/>
</dbReference>
<dbReference type="InterPro" id="IPR008978">
    <property type="entry name" value="HSP20-like_chaperone"/>
</dbReference>
<dbReference type="STRING" id="65499.SAMN04488000_11151"/>
<protein>
    <submittedName>
        <fullName evidence="4">Molecular chaperone IbpA, HSP20 family</fullName>
    </submittedName>
</protein>
<dbReference type="AlphaFoldDB" id="A0A1H9RDK4"/>
<sequence length="136" mass="15198">MSTLARRPASSLLPDLWEVFDATWPFGTRHPMHIEDFVEEGAYVVRAELPGLDAAKDIDVSATGGMLTITAQREEARKEQHRSEFRYGSFTRTVSLPAGADTTKISAKYEKGILEVRVPVAVPPEERKIEIDVQQD</sequence>
<dbReference type="Proteomes" id="UP000199503">
    <property type="component" value="Unassembled WGS sequence"/>
</dbReference>
<dbReference type="InterPro" id="IPR031107">
    <property type="entry name" value="Small_HSP"/>
</dbReference>
<comment type="similarity">
    <text evidence="1 2">Belongs to the small heat shock protein (HSP20) family.</text>
</comment>
<evidence type="ECO:0000259" key="3">
    <source>
        <dbReference type="PROSITE" id="PS01031"/>
    </source>
</evidence>
<dbReference type="Pfam" id="PF00011">
    <property type="entry name" value="HSP20"/>
    <property type="match status" value="1"/>
</dbReference>
<evidence type="ECO:0000313" key="4">
    <source>
        <dbReference type="EMBL" id="SER70625.1"/>
    </source>
</evidence>
<dbReference type="PANTHER" id="PTHR11527">
    <property type="entry name" value="HEAT-SHOCK PROTEIN 20 FAMILY MEMBER"/>
    <property type="match status" value="1"/>
</dbReference>
<feature type="domain" description="SHSP" evidence="3">
    <location>
        <begin position="23"/>
        <end position="134"/>
    </location>
</feature>
<dbReference type="EMBL" id="FOFV01000011">
    <property type="protein sequence ID" value="SER70625.1"/>
    <property type="molecule type" value="Genomic_DNA"/>
</dbReference>
<dbReference type="SUPFAM" id="SSF49764">
    <property type="entry name" value="HSP20-like chaperones"/>
    <property type="match status" value="1"/>
</dbReference>
<evidence type="ECO:0000313" key="5">
    <source>
        <dbReference type="Proteomes" id="UP000199503"/>
    </source>
</evidence>
<dbReference type="CDD" id="cd06464">
    <property type="entry name" value="ACD_sHsps-like"/>
    <property type="match status" value="1"/>
</dbReference>
<dbReference type="Gene3D" id="2.60.40.790">
    <property type="match status" value="1"/>
</dbReference>
<accession>A0A1H9RDK4</accession>